<evidence type="ECO:0000313" key="4">
    <source>
        <dbReference type="Proteomes" id="UP000239590"/>
    </source>
</evidence>
<sequence>MIRKTMKMLPVLGLLLLGSVVSAQVSVKPVEQEIAKVKRTGYVTTSSVAEKIIEEAWKKKLSQYGRVLSDRGGVYKVEYAKVPFYDKNVLIVSQLDTRRGSTSIFMSVDLGNYEYASSTNNYGREVEDILRDFHKDIDYQSQVAEADKGLKEANDKQREVVRKSERNIRNLKDNRSEKIKLLKRLEDNEKELIQLKADSVQLYSDVQQVNQQVEDQKKNADTVKNRKP</sequence>
<proteinExistence type="predicted"/>
<comment type="caution">
    <text evidence="3">The sequence shown here is derived from an EMBL/GenBank/DDBJ whole genome shotgun (WGS) entry which is preliminary data.</text>
</comment>
<dbReference type="AlphaFoldDB" id="A0A2S7INT8"/>
<organism evidence="3 4">
    <name type="scientific">Siphonobacter curvatus</name>
    <dbReference type="NCBI Taxonomy" id="2094562"/>
    <lineage>
        <taxon>Bacteria</taxon>
        <taxon>Pseudomonadati</taxon>
        <taxon>Bacteroidota</taxon>
        <taxon>Cytophagia</taxon>
        <taxon>Cytophagales</taxon>
        <taxon>Cytophagaceae</taxon>
        <taxon>Siphonobacter</taxon>
    </lineage>
</organism>
<reference evidence="4" key="1">
    <citation type="submission" date="2018-02" db="EMBL/GenBank/DDBJ databases">
        <title>Genome sequencing of Solimonas sp. HR-BB.</title>
        <authorList>
            <person name="Lee Y."/>
            <person name="Jeon C.O."/>
        </authorList>
    </citation>
    <scope>NUCLEOTIDE SEQUENCE [LARGE SCALE GENOMIC DNA]</scope>
    <source>
        <strain evidence="4">HR-U</strain>
    </source>
</reference>
<feature type="coiled-coil region" evidence="1">
    <location>
        <begin position="154"/>
        <end position="226"/>
    </location>
</feature>
<evidence type="ECO:0000256" key="1">
    <source>
        <dbReference type="SAM" id="Coils"/>
    </source>
</evidence>
<accession>A0A2S7INT8</accession>
<protein>
    <recommendedName>
        <fullName evidence="5">DUF4468 domain-containing protein</fullName>
    </recommendedName>
</protein>
<evidence type="ECO:0008006" key="5">
    <source>
        <dbReference type="Google" id="ProtNLM"/>
    </source>
</evidence>
<feature type="signal peptide" evidence="2">
    <location>
        <begin position="1"/>
        <end position="23"/>
    </location>
</feature>
<keyword evidence="2" id="KW-0732">Signal</keyword>
<name>A0A2S7INT8_9BACT</name>
<dbReference type="Proteomes" id="UP000239590">
    <property type="component" value="Unassembled WGS sequence"/>
</dbReference>
<keyword evidence="1" id="KW-0175">Coiled coil</keyword>
<feature type="chain" id="PRO_5015653228" description="DUF4468 domain-containing protein" evidence="2">
    <location>
        <begin position="24"/>
        <end position="228"/>
    </location>
</feature>
<evidence type="ECO:0000256" key="2">
    <source>
        <dbReference type="SAM" id="SignalP"/>
    </source>
</evidence>
<dbReference type="EMBL" id="PTRA01000001">
    <property type="protein sequence ID" value="PQA59392.1"/>
    <property type="molecule type" value="Genomic_DNA"/>
</dbReference>
<keyword evidence="4" id="KW-1185">Reference proteome</keyword>
<evidence type="ECO:0000313" key="3">
    <source>
        <dbReference type="EMBL" id="PQA59392.1"/>
    </source>
</evidence>
<gene>
    <name evidence="3" type="ORF">C5O19_06990</name>
</gene>